<reference evidence="1" key="1">
    <citation type="journal article" date="2015" name="Nature">
        <title>Complex archaea that bridge the gap between prokaryotes and eukaryotes.</title>
        <authorList>
            <person name="Spang A."/>
            <person name="Saw J.H."/>
            <person name="Jorgensen S.L."/>
            <person name="Zaremba-Niedzwiedzka K."/>
            <person name="Martijn J."/>
            <person name="Lind A.E."/>
            <person name="van Eijk R."/>
            <person name="Schleper C."/>
            <person name="Guy L."/>
            <person name="Ettema T.J."/>
        </authorList>
    </citation>
    <scope>NUCLEOTIDE SEQUENCE</scope>
</reference>
<proteinExistence type="predicted"/>
<gene>
    <name evidence="1" type="ORF">LCGC14_0176550</name>
</gene>
<dbReference type="PANTHER" id="PTHR43480:SF1">
    <property type="entry name" value="ACYL-[ACYL-CARRIER-PROTEIN]--UDP-N-ACETYLGLUCOSAMINE O-ACYLTRANSFERASE, MITOCHONDRIAL-RELATED"/>
    <property type="match status" value="1"/>
</dbReference>
<accession>A0A0F9X9Y7</accession>
<evidence type="ECO:0008006" key="2">
    <source>
        <dbReference type="Google" id="ProtNLM"/>
    </source>
</evidence>
<dbReference type="InterPro" id="IPR010137">
    <property type="entry name" value="Lipid_A_LpxA"/>
</dbReference>
<dbReference type="GO" id="GO:0008780">
    <property type="term" value="F:acyl-[acyl-carrier-protein]-UDP-N-acetylglucosamine O-acyltransferase activity"/>
    <property type="evidence" value="ECO:0007669"/>
    <property type="project" value="InterPro"/>
</dbReference>
<dbReference type="EMBL" id="LAZR01000069">
    <property type="protein sequence ID" value="KKN95786.1"/>
    <property type="molecule type" value="Genomic_DNA"/>
</dbReference>
<name>A0A0F9X9Y7_9ZZZZ</name>
<dbReference type="InterPro" id="IPR011004">
    <property type="entry name" value="Trimer_LpxA-like_sf"/>
</dbReference>
<dbReference type="GO" id="GO:0008610">
    <property type="term" value="P:lipid biosynthetic process"/>
    <property type="evidence" value="ECO:0007669"/>
    <property type="project" value="InterPro"/>
</dbReference>
<evidence type="ECO:0000313" key="1">
    <source>
        <dbReference type="EMBL" id="KKN95786.1"/>
    </source>
</evidence>
<dbReference type="AlphaFoldDB" id="A0A0F9X9Y7"/>
<dbReference type="PANTHER" id="PTHR43480">
    <property type="entry name" value="ACYL-[ACYL-CARRIER-PROTEIN]--UDP-N-ACETYLGLUCOSAMINE O-ACYLTRANSFERASE"/>
    <property type="match status" value="1"/>
</dbReference>
<organism evidence="1">
    <name type="scientific">marine sediment metagenome</name>
    <dbReference type="NCBI Taxonomy" id="412755"/>
    <lineage>
        <taxon>unclassified sequences</taxon>
        <taxon>metagenomes</taxon>
        <taxon>ecological metagenomes</taxon>
    </lineage>
</organism>
<sequence>MTSNIISKGEIHETAIIGDDVKIGKNVTIYPYVVIEGIVEIQKDVTIHSFTNISESPEHKYLSKNDEGKVFIGEKATLFQHTAITIPTTSKETHIGKRAFLMGGAHIGHDCIVMDDGIVGGNGMMAGHSVLGKGAFLGDSATIHQWTVVGAHSMIGMNCPVRHNVLPFTIAYGSPPFWKNINQIGFDRSGIPIEEKYFLEAFYTGNINEYSLLGLTKKLEELKSDIGPYPTMDALFREFIDQINTIRKSSNTNKGKFVRWKE</sequence>
<comment type="caution">
    <text evidence="1">The sequence shown here is derived from an EMBL/GenBank/DDBJ whole genome shotgun (WGS) entry which is preliminary data.</text>
</comment>
<dbReference type="SUPFAM" id="SSF51161">
    <property type="entry name" value="Trimeric LpxA-like enzymes"/>
    <property type="match status" value="1"/>
</dbReference>
<dbReference type="Gene3D" id="2.160.10.10">
    <property type="entry name" value="Hexapeptide repeat proteins"/>
    <property type="match status" value="1"/>
</dbReference>
<protein>
    <recommendedName>
        <fullName evidence="2">UDP N-acetylglucosamine O-acyltransferase C-terminal domain-containing protein</fullName>
    </recommendedName>
</protein>